<dbReference type="STRING" id="1908264.BKK54_11120"/>
<dbReference type="InterPro" id="IPR046787">
    <property type="entry name" value="DnaT_2"/>
</dbReference>
<dbReference type="Proteomes" id="UP000188481">
    <property type="component" value="Unassembled WGS sequence"/>
</dbReference>
<dbReference type="AlphaFoldDB" id="A0A1V3J0Z7"/>
<evidence type="ECO:0000259" key="1">
    <source>
        <dbReference type="Pfam" id="PF20557"/>
    </source>
</evidence>
<dbReference type="EMBL" id="MLHN01000035">
    <property type="protein sequence ID" value="OOF48207.1"/>
    <property type="molecule type" value="Genomic_DNA"/>
</dbReference>
<proteinExistence type="predicted"/>
<dbReference type="RefSeq" id="WP_077543162.1">
    <property type="nucleotide sequence ID" value="NZ_MLHN01000035.1"/>
</dbReference>
<accession>A0A1V3J0Z7</accession>
<keyword evidence="3" id="KW-1185">Reference proteome</keyword>
<sequence length="146" mass="16729">MTLKIPNDSYVSLEDADYYHANRISFETWDELDEQTKNRRLVSASDFLDHYYTFAGEKADPLQSRSFPRKGQEEIPQAVKYAVCELALQEDLNQNQAQKMSGVKVGPISVSYNESTEQKANRFEYVKSLLKGFLVESTGYVELLRG</sequence>
<comment type="caution">
    <text evidence="2">The sequence shown here is derived from an EMBL/GenBank/DDBJ whole genome shotgun (WGS) entry which is preliminary data.</text>
</comment>
<organism evidence="2 3">
    <name type="scientific">Rodentibacter genomosp. 1</name>
    <dbReference type="NCBI Taxonomy" id="1908264"/>
    <lineage>
        <taxon>Bacteria</taxon>
        <taxon>Pseudomonadati</taxon>
        <taxon>Pseudomonadota</taxon>
        <taxon>Gammaproteobacteria</taxon>
        <taxon>Pasteurellales</taxon>
        <taxon>Pasteurellaceae</taxon>
        <taxon>Rodentibacter</taxon>
    </lineage>
</organism>
<gene>
    <name evidence="2" type="ORF">BKK54_11120</name>
</gene>
<evidence type="ECO:0000313" key="3">
    <source>
        <dbReference type="Proteomes" id="UP000188481"/>
    </source>
</evidence>
<evidence type="ECO:0000313" key="2">
    <source>
        <dbReference type="EMBL" id="OOF48207.1"/>
    </source>
</evidence>
<protein>
    <recommendedName>
        <fullName evidence="1">Putative DnaT-like domain-containing protein</fullName>
    </recommendedName>
</protein>
<dbReference type="Pfam" id="PF20557">
    <property type="entry name" value="DnaT_2"/>
    <property type="match status" value="1"/>
</dbReference>
<name>A0A1V3J0Z7_9PAST</name>
<reference evidence="2 3" key="1">
    <citation type="submission" date="2016-10" db="EMBL/GenBank/DDBJ databases">
        <title>Rodentibacter gen. nov. and new species.</title>
        <authorList>
            <person name="Christensen H."/>
        </authorList>
    </citation>
    <scope>NUCLEOTIDE SEQUENCE [LARGE SCALE GENOMIC DNA]</scope>
    <source>
        <strain evidence="3">ppn416</strain>
    </source>
</reference>
<feature type="domain" description="Putative DnaT-like" evidence="1">
    <location>
        <begin position="7"/>
        <end position="143"/>
    </location>
</feature>